<protein>
    <submittedName>
        <fullName evidence="2">Uncharacterized protein</fullName>
    </submittedName>
</protein>
<dbReference type="OrthoDB" id="513899at2759"/>
<feature type="region of interest" description="Disordered" evidence="1">
    <location>
        <begin position="210"/>
        <end position="229"/>
    </location>
</feature>
<sequence length="697" mass="72709">MFAAFALAPADDGASTAAPSPSAKSAAAAEVPAPPAPLPPAAPAPPPFASLRLQQQPDPDRDSWVAPVYARLAAAPMLPLALDERQPCVPVILHPSAPRGGEPPAVTARHLGFLRVDLTGEIPGPGRFFPMYPADASEAEAGVDTNSLDRFGCTGHWASSGCIRLLAVGVPPAAAPDVDGVGASGSSSGGLALMPQDAFAALWMRSSRGNGGSSHAGSSGAGSGGGGGGAGGATAGAVLGLPSGYHVPYLRLFPLLEAYGGLYRELKAAGIDLSRAHYMLRGWKTREGRPRLGASAPRPASAGAGAKKQRRGVVPADIATTRDLRALINWPGLLELLEEEGVESVPTDGVRYWLARLGSGFQAQLAAAGVLCGETSVHHIIARSSRGVDHPLNYFLIDRGPNSVMGSRVEGFRDVNGTKLHMRDIVGERAFEVAHAACNLYHGMLYAGRRRGTPLPETLRELREGAVAAAEEAMEARRVQEARQAARRPNAAAAEGATQASQEQAASQEDAMPASQEAAIWASQQPADQQELGNPQQHGGQLLASQQQGSPPRSTLKRDRGSVQQEQQQAAGENASQNRMLQSPSQQQGRRRRLSCDLPPAAAGGEPAAEAAEAATGSGRTEGDEPEVEAELAAMSLVTSPAGKAGGYEEEQPQQEEQQPQQEEQQQEQRREPLPRGAADFTSLRARLHAALGITAA</sequence>
<evidence type="ECO:0000313" key="2">
    <source>
        <dbReference type="EMBL" id="PSC71530.1"/>
    </source>
</evidence>
<feature type="compositionally biased region" description="Low complexity" evidence="1">
    <location>
        <begin position="562"/>
        <end position="588"/>
    </location>
</feature>
<feature type="compositionally biased region" description="Low complexity" evidence="1">
    <location>
        <begin position="599"/>
        <end position="615"/>
    </location>
</feature>
<accession>A0A2P6VBQ5</accession>
<evidence type="ECO:0000256" key="1">
    <source>
        <dbReference type="SAM" id="MobiDB-lite"/>
    </source>
</evidence>
<reference evidence="2 3" key="1">
    <citation type="journal article" date="2018" name="Plant J.">
        <title>Genome sequences of Chlorella sorokiniana UTEX 1602 and Micractinium conductrix SAG 241.80: implications to maltose excretion by a green alga.</title>
        <authorList>
            <person name="Arriola M.B."/>
            <person name="Velmurugan N."/>
            <person name="Zhang Y."/>
            <person name="Plunkett M.H."/>
            <person name="Hondzo H."/>
            <person name="Barney B.M."/>
        </authorList>
    </citation>
    <scope>NUCLEOTIDE SEQUENCE [LARGE SCALE GENOMIC DNA]</scope>
    <source>
        <strain evidence="2 3">SAG 241.80</strain>
    </source>
</reference>
<evidence type="ECO:0000313" key="3">
    <source>
        <dbReference type="Proteomes" id="UP000239649"/>
    </source>
</evidence>
<dbReference type="Proteomes" id="UP000239649">
    <property type="component" value="Unassembled WGS sequence"/>
</dbReference>
<feature type="region of interest" description="Disordered" evidence="1">
    <location>
        <begin position="478"/>
        <end position="682"/>
    </location>
</feature>
<proteinExistence type="predicted"/>
<keyword evidence="3" id="KW-1185">Reference proteome</keyword>
<comment type="caution">
    <text evidence="2">The sequence shown here is derived from an EMBL/GenBank/DDBJ whole genome shotgun (WGS) entry which is preliminary data.</text>
</comment>
<feature type="compositionally biased region" description="Low complexity" evidence="1">
    <location>
        <begin position="487"/>
        <end position="511"/>
    </location>
</feature>
<feature type="compositionally biased region" description="Polar residues" evidence="1">
    <location>
        <begin position="522"/>
        <end position="535"/>
    </location>
</feature>
<dbReference type="AlphaFoldDB" id="A0A2P6VBQ5"/>
<organism evidence="2 3">
    <name type="scientific">Micractinium conductrix</name>
    <dbReference type="NCBI Taxonomy" id="554055"/>
    <lineage>
        <taxon>Eukaryota</taxon>
        <taxon>Viridiplantae</taxon>
        <taxon>Chlorophyta</taxon>
        <taxon>core chlorophytes</taxon>
        <taxon>Trebouxiophyceae</taxon>
        <taxon>Chlorellales</taxon>
        <taxon>Chlorellaceae</taxon>
        <taxon>Chlorella clade</taxon>
        <taxon>Micractinium</taxon>
    </lineage>
</organism>
<feature type="compositionally biased region" description="Low complexity" evidence="1">
    <location>
        <begin position="536"/>
        <end position="550"/>
    </location>
</feature>
<feature type="region of interest" description="Disordered" evidence="1">
    <location>
        <begin position="1"/>
        <end position="62"/>
    </location>
</feature>
<dbReference type="EMBL" id="LHPF02000014">
    <property type="protein sequence ID" value="PSC71530.1"/>
    <property type="molecule type" value="Genomic_DNA"/>
</dbReference>
<feature type="compositionally biased region" description="Low complexity" evidence="1">
    <location>
        <begin position="655"/>
        <end position="664"/>
    </location>
</feature>
<gene>
    <name evidence="2" type="ORF">C2E20_5152</name>
</gene>
<feature type="region of interest" description="Disordered" evidence="1">
    <location>
        <begin position="289"/>
        <end position="312"/>
    </location>
</feature>
<feature type="compositionally biased region" description="Low complexity" evidence="1">
    <location>
        <begin position="291"/>
        <end position="306"/>
    </location>
</feature>
<feature type="compositionally biased region" description="Low complexity" evidence="1">
    <location>
        <begin position="1"/>
        <end position="31"/>
    </location>
</feature>
<name>A0A2P6VBQ5_9CHLO</name>
<feature type="compositionally biased region" description="Pro residues" evidence="1">
    <location>
        <begin position="32"/>
        <end position="48"/>
    </location>
</feature>